<dbReference type="AlphaFoldDB" id="A0A1X2A091"/>
<dbReference type="Gene3D" id="2.30.40.10">
    <property type="entry name" value="Urease, subunit C, domain 1"/>
    <property type="match status" value="1"/>
</dbReference>
<sequence>MLIVGDRIEAVAGDLSEAAGPSTICVDMSDSILLPGLVDSHVHAWEGQLRGICPDADFENYLALAHGAFGPRYRPEDIAVGQKITAAHALNAGITTIVDNSHNSRTPQHCDAAVEALQDAGIRAVFCVGAPLMGEHSCRLPADALRLRDEYFSSTDQLLTLRLFDIHPTVESWTFAADNEFDLCAEMGHWVTNLDELIDSGLMSAGHTYNHCVGISERGWKAFSDNGVAVNVVPRSEPQFGLGEAFPSVIEAEQHGIGPGISSDNEIAYGLDLLTEMRTLLYQQRQRAYELSFAGHASVRPWQPIDVITAATSGGARNAGLDGIVGAIAPGFKADLISIDTNAFHLRPRADDAAGTVVNFAALTDIDVVFVDGNVRKWAHELTDTDMGYLLARADESRAYLIDQAQKAGAGARLDRISANTENAAVRNLLSQTGH</sequence>
<feature type="domain" description="Amidohydrolase-related" evidence="2">
    <location>
        <begin position="32"/>
        <end position="139"/>
    </location>
</feature>
<dbReference type="InterPro" id="IPR050287">
    <property type="entry name" value="MTA/SAH_deaminase"/>
</dbReference>
<dbReference type="GO" id="GO:0016810">
    <property type="term" value="F:hydrolase activity, acting on carbon-nitrogen (but not peptide) bonds"/>
    <property type="evidence" value="ECO:0007669"/>
    <property type="project" value="InterPro"/>
</dbReference>
<dbReference type="Pfam" id="PF01979">
    <property type="entry name" value="Amidohydro_1"/>
    <property type="match status" value="2"/>
</dbReference>
<keyword evidence="1" id="KW-0378">Hydrolase</keyword>
<dbReference type="InterPro" id="IPR011059">
    <property type="entry name" value="Metal-dep_hydrolase_composite"/>
</dbReference>
<dbReference type="InterPro" id="IPR006680">
    <property type="entry name" value="Amidohydro-rel"/>
</dbReference>
<evidence type="ECO:0000259" key="2">
    <source>
        <dbReference type="Pfam" id="PF01979"/>
    </source>
</evidence>
<dbReference type="Proteomes" id="UP000193529">
    <property type="component" value="Unassembled WGS sequence"/>
</dbReference>
<dbReference type="SUPFAM" id="SSF51338">
    <property type="entry name" value="Composite domain of metallo-dependent hydrolases"/>
    <property type="match status" value="1"/>
</dbReference>
<gene>
    <name evidence="3" type="ORF">AWC19_24155</name>
</gene>
<proteinExistence type="predicted"/>
<comment type="caution">
    <text evidence="3">The sequence shown here is derived from an EMBL/GenBank/DDBJ whole genome shotgun (WGS) entry which is preliminary data.</text>
</comment>
<evidence type="ECO:0000256" key="1">
    <source>
        <dbReference type="ARBA" id="ARBA00022801"/>
    </source>
</evidence>
<dbReference type="EMBL" id="LQPJ01000009">
    <property type="protein sequence ID" value="ORW34399.1"/>
    <property type="molecule type" value="Genomic_DNA"/>
</dbReference>
<dbReference type="STRING" id="153971.AWC19_24155"/>
<dbReference type="PANTHER" id="PTHR43794">
    <property type="entry name" value="AMINOHYDROLASE SSNA-RELATED"/>
    <property type="match status" value="1"/>
</dbReference>
<dbReference type="SUPFAM" id="SSF51556">
    <property type="entry name" value="Metallo-dependent hydrolases"/>
    <property type="match status" value="1"/>
</dbReference>
<accession>A0A1X2A091</accession>
<dbReference type="PANTHER" id="PTHR43794:SF11">
    <property type="entry name" value="AMIDOHYDROLASE-RELATED DOMAIN-CONTAINING PROTEIN"/>
    <property type="match status" value="1"/>
</dbReference>
<feature type="domain" description="Amidohydrolase-related" evidence="2">
    <location>
        <begin position="211"/>
        <end position="375"/>
    </location>
</feature>
<reference evidence="3 4" key="1">
    <citation type="submission" date="2016-01" db="EMBL/GenBank/DDBJ databases">
        <title>The new phylogeny of the genus Mycobacterium.</title>
        <authorList>
            <person name="Tarcisio F."/>
            <person name="Conor M."/>
            <person name="Antonella G."/>
            <person name="Elisabetta G."/>
            <person name="Giulia F.S."/>
            <person name="Sara T."/>
            <person name="Anna F."/>
            <person name="Clotilde B."/>
            <person name="Roberto B."/>
            <person name="Veronica D.S."/>
            <person name="Fabio R."/>
            <person name="Monica P."/>
            <person name="Olivier J."/>
            <person name="Enrico T."/>
            <person name="Nicola S."/>
        </authorList>
    </citation>
    <scope>NUCLEOTIDE SEQUENCE [LARGE SCALE GENOMIC DNA]</scope>
    <source>
        <strain evidence="3 4">DSM 44572</strain>
    </source>
</reference>
<protein>
    <recommendedName>
        <fullName evidence="2">Amidohydrolase-related domain-containing protein</fullName>
    </recommendedName>
</protein>
<keyword evidence="4" id="KW-1185">Reference proteome</keyword>
<evidence type="ECO:0000313" key="4">
    <source>
        <dbReference type="Proteomes" id="UP000193529"/>
    </source>
</evidence>
<dbReference type="Gene3D" id="3.20.20.140">
    <property type="entry name" value="Metal-dependent hydrolases"/>
    <property type="match status" value="1"/>
</dbReference>
<evidence type="ECO:0000313" key="3">
    <source>
        <dbReference type="EMBL" id="ORW34399.1"/>
    </source>
</evidence>
<organism evidence="3 4">
    <name type="scientific">Mycobacterium palustre</name>
    <dbReference type="NCBI Taxonomy" id="153971"/>
    <lineage>
        <taxon>Bacteria</taxon>
        <taxon>Bacillati</taxon>
        <taxon>Actinomycetota</taxon>
        <taxon>Actinomycetes</taxon>
        <taxon>Mycobacteriales</taxon>
        <taxon>Mycobacteriaceae</taxon>
        <taxon>Mycobacterium</taxon>
        <taxon>Mycobacterium simiae complex</taxon>
    </lineage>
</organism>
<name>A0A1X2A091_9MYCO</name>
<dbReference type="InterPro" id="IPR032466">
    <property type="entry name" value="Metal_Hydrolase"/>
</dbReference>